<evidence type="ECO:0008006" key="3">
    <source>
        <dbReference type="Google" id="ProtNLM"/>
    </source>
</evidence>
<dbReference type="EMBL" id="LGTO01000007">
    <property type="protein sequence ID" value="KNE20755.1"/>
    <property type="molecule type" value="Genomic_DNA"/>
</dbReference>
<dbReference type="RefSeq" id="WP_050353339.1">
    <property type="nucleotide sequence ID" value="NZ_BOSN01000009.1"/>
</dbReference>
<proteinExistence type="predicted"/>
<gene>
    <name evidence="1" type="ORF">AFK71_20760</name>
</gene>
<organism evidence="1 2">
    <name type="scientific">Virgibacillus pantothenticus</name>
    <dbReference type="NCBI Taxonomy" id="1473"/>
    <lineage>
        <taxon>Bacteria</taxon>
        <taxon>Bacillati</taxon>
        <taxon>Bacillota</taxon>
        <taxon>Bacilli</taxon>
        <taxon>Bacillales</taxon>
        <taxon>Bacillaceae</taxon>
        <taxon>Virgibacillus</taxon>
    </lineage>
</organism>
<dbReference type="PATRIC" id="fig|1473.5.peg.2925"/>
<dbReference type="InterPro" id="IPR014199">
    <property type="entry name" value="Spore_YtxC"/>
</dbReference>
<sequence>MVELFIESDKEVIRFCEKMRQHNKQINLYWKTHKDWGNHLQFDAHIPNQVLIPAIAKSLTNVFITHRLGKWITSVMEDFYFYTDIDEKEKIMELTNWVMTGKDKDSLFVRKNEDPQQILESLFIANIKDTPTIHYDSLVKFRLKVFHDYVVHYVGLAIDEYKREEEHQEFINMLRGYVLNRKSSVSNIYIIQGDTFSFFNQNGKALSHLELRMLMQKEPLYLVGLDENEFNLAPLIAMTPEHIYIYGDDPSEPKTLTVINVFQEKVTFEPLRQFPFSHYMQKEQH</sequence>
<dbReference type="Pfam" id="PF08812">
    <property type="entry name" value="YtxC"/>
    <property type="match status" value="1"/>
</dbReference>
<comment type="caution">
    <text evidence="1">The sequence shown here is derived from an EMBL/GenBank/DDBJ whole genome shotgun (WGS) entry which is preliminary data.</text>
</comment>
<accession>A0A0L0QQ62</accession>
<evidence type="ECO:0000313" key="1">
    <source>
        <dbReference type="EMBL" id="KNE20755.1"/>
    </source>
</evidence>
<reference evidence="2" key="1">
    <citation type="submission" date="2015-07" db="EMBL/GenBank/DDBJ databases">
        <title>Fjat-10053 dsm26.</title>
        <authorList>
            <person name="Liu B."/>
            <person name="Wang J."/>
            <person name="Zhu Y."/>
            <person name="Liu G."/>
            <person name="Chen Q."/>
            <person name="Chen Z."/>
            <person name="Lan J."/>
            <person name="Che J."/>
            <person name="Ge C."/>
            <person name="Shi H."/>
            <person name="Pan Z."/>
            <person name="Liu X."/>
        </authorList>
    </citation>
    <scope>NUCLEOTIDE SEQUENCE [LARGE SCALE GENOMIC DNA]</scope>
    <source>
        <strain evidence="2">DSM 26</strain>
    </source>
</reference>
<name>A0A0L0QQ62_VIRPA</name>
<dbReference type="GeneID" id="66870010"/>
<dbReference type="Proteomes" id="UP000036780">
    <property type="component" value="Unassembled WGS sequence"/>
</dbReference>
<dbReference type="OrthoDB" id="2986513at2"/>
<dbReference type="PIRSF" id="PIRSF012563">
    <property type="entry name" value="YtxC"/>
    <property type="match status" value="1"/>
</dbReference>
<protein>
    <recommendedName>
        <fullName evidence="3">Sporulation protein YtxC</fullName>
    </recommendedName>
</protein>
<evidence type="ECO:0000313" key="2">
    <source>
        <dbReference type="Proteomes" id="UP000036780"/>
    </source>
</evidence>
<keyword evidence="2" id="KW-1185">Reference proteome</keyword>
<dbReference type="AlphaFoldDB" id="A0A0L0QQ62"/>